<comment type="caution">
    <text evidence="1">The sequence shown here is derived from an EMBL/GenBank/DDBJ whole genome shotgun (WGS) entry which is preliminary data.</text>
</comment>
<reference evidence="1 2" key="1">
    <citation type="journal article" date="2018" name="Environ. Microbiol.">
        <title>Novel energy conservation strategies and behaviour of Pelotomaculum schinkii driving syntrophic propionate catabolism.</title>
        <authorList>
            <person name="Hidalgo-Ahumada C.A.P."/>
            <person name="Nobu M.K."/>
            <person name="Narihiro T."/>
            <person name="Tamaki H."/>
            <person name="Liu W.T."/>
            <person name="Kamagata Y."/>
            <person name="Stams A.J.M."/>
            <person name="Imachi H."/>
            <person name="Sousa D.Z."/>
        </authorList>
    </citation>
    <scope>NUCLEOTIDE SEQUENCE [LARGE SCALE GENOMIC DNA]</scope>
    <source>
        <strain evidence="1 2">HH</strain>
    </source>
</reference>
<gene>
    <name evidence="1" type="ORF">Psch_00908</name>
</gene>
<dbReference type="EMBL" id="QFGA01000001">
    <property type="protein sequence ID" value="TEB07357.1"/>
    <property type="molecule type" value="Genomic_DNA"/>
</dbReference>
<dbReference type="InterPro" id="IPR021377">
    <property type="entry name" value="DUF3006"/>
</dbReference>
<proteinExistence type="predicted"/>
<keyword evidence="2" id="KW-1185">Reference proteome</keyword>
<evidence type="ECO:0008006" key="3">
    <source>
        <dbReference type="Google" id="ProtNLM"/>
    </source>
</evidence>
<evidence type="ECO:0000313" key="2">
    <source>
        <dbReference type="Proteomes" id="UP000298324"/>
    </source>
</evidence>
<dbReference type="AlphaFoldDB" id="A0A4Y7RGA7"/>
<protein>
    <recommendedName>
        <fullName evidence="3">DUF3006 domain-containing protein</fullName>
    </recommendedName>
</protein>
<organism evidence="1 2">
    <name type="scientific">Pelotomaculum schinkii</name>
    <dbReference type="NCBI Taxonomy" id="78350"/>
    <lineage>
        <taxon>Bacteria</taxon>
        <taxon>Bacillati</taxon>
        <taxon>Bacillota</taxon>
        <taxon>Clostridia</taxon>
        <taxon>Eubacteriales</taxon>
        <taxon>Desulfotomaculaceae</taxon>
        <taxon>Pelotomaculum</taxon>
    </lineage>
</organism>
<dbReference type="Proteomes" id="UP000298324">
    <property type="component" value="Unassembled WGS sequence"/>
</dbReference>
<name>A0A4Y7RGA7_9FIRM</name>
<dbReference type="Gene3D" id="6.20.120.50">
    <property type="match status" value="1"/>
</dbReference>
<sequence length="66" mass="7609">MYIIDRFEGDWVVIEYERQTFNLPRQLLPPEALEGDVVTISIGVDAKATATVKEDIKRLARQVFKD</sequence>
<dbReference type="Pfam" id="PF11213">
    <property type="entry name" value="DUF3006"/>
    <property type="match status" value="1"/>
</dbReference>
<accession>A0A4Y7RGA7</accession>
<evidence type="ECO:0000313" key="1">
    <source>
        <dbReference type="EMBL" id="TEB07357.1"/>
    </source>
</evidence>
<dbReference type="RefSeq" id="WP_190239275.1">
    <property type="nucleotide sequence ID" value="NZ_QFGA01000001.1"/>
</dbReference>